<gene>
    <name evidence="3" type="ORF">LNL84_06100</name>
</gene>
<evidence type="ECO:0000313" key="4">
    <source>
        <dbReference type="Proteomes" id="UP001139488"/>
    </source>
</evidence>
<proteinExistence type="predicted"/>
<keyword evidence="1" id="KW-0812">Transmembrane</keyword>
<sequence>MADFPLPLVSLLGDWGAYGVYLIVGLCFGYVLESAGFGNSTKLAAQFYGKDMTVFKVMFTAIIVAMTLIFLSSSIGLLDYNLIWVPPTYLWPGVLGGLIMGVGFIIGGFCPGTSLVAMATGKIDGVVFVFGVLFGIFLFGETVASFDVFFSSSYMGRYTLPELFDVSTGTVVIVIVIAALCLFFGAEKLESWVNHSQGNPASSTQQPGNETKRWAVPGGFLIISLALMTNFWGQPTTQERWEKVKPQLAKAIEERQIYVSPLELLSTIHDPTIRVLIYDVRDESSYNQFHLSNSKRLVAEDIHSEAKKLQLEPANTVIMLVSNDDDQATAVWKLLKATSVQNVYVLDGGVNHWLEIFTKPGELGLVEPRKANELAFEFYRAIGARHPAANPNPDAYDFAFDKKIRLELERAPTSGGCS</sequence>
<comment type="caution">
    <text evidence="3">The sequence shown here is derived from an EMBL/GenBank/DDBJ whole genome shotgun (WGS) entry which is preliminary data.</text>
</comment>
<feature type="transmembrane region" description="Helical" evidence="1">
    <location>
        <begin position="15"/>
        <end position="32"/>
    </location>
</feature>
<feature type="transmembrane region" description="Helical" evidence="1">
    <location>
        <begin position="214"/>
        <end position="233"/>
    </location>
</feature>
<evidence type="ECO:0000259" key="2">
    <source>
        <dbReference type="PROSITE" id="PS50206"/>
    </source>
</evidence>
<dbReference type="InterPro" id="IPR036873">
    <property type="entry name" value="Rhodanese-like_dom_sf"/>
</dbReference>
<accession>A0A9X2AUZ4</accession>
<dbReference type="AlphaFoldDB" id="A0A9X2AUZ4"/>
<dbReference type="CDD" id="cd00158">
    <property type="entry name" value="RHOD"/>
    <property type="match status" value="1"/>
</dbReference>
<dbReference type="Pfam" id="PF04143">
    <property type="entry name" value="Sulf_transp"/>
    <property type="match status" value="1"/>
</dbReference>
<keyword evidence="4" id="KW-1185">Reference proteome</keyword>
<keyword evidence="1" id="KW-0472">Membrane</keyword>
<reference evidence="3" key="1">
    <citation type="submission" date="2021-11" db="EMBL/GenBank/DDBJ databases">
        <title>Vibrio ZSDE26 sp. nov. and Vibrio ZSDZ34 sp. nov., isolated from coastal seawater in Qingdao.</title>
        <authorList>
            <person name="Zhang P."/>
        </authorList>
    </citation>
    <scope>NUCLEOTIDE SEQUENCE</scope>
    <source>
        <strain evidence="3">ZSDZ34</strain>
    </source>
</reference>
<dbReference type="RefSeq" id="WP_244355852.1">
    <property type="nucleotide sequence ID" value="NZ_JAJNNZ010000003.1"/>
</dbReference>
<name>A0A9X2AUZ4_9VIBR</name>
<evidence type="ECO:0000256" key="1">
    <source>
        <dbReference type="SAM" id="Phobius"/>
    </source>
</evidence>
<dbReference type="InterPro" id="IPR001763">
    <property type="entry name" value="Rhodanese-like_dom"/>
</dbReference>
<dbReference type="InterPro" id="IPR007272">
    <property type="entry name" value="Sulf_transp_TsuA/YedE"/>
</dbReference>
<feature type="domain" description="Rhodanese" evidence="2">
    <location>
        <begin position="279"/>
        <end position="362"/>
    </location>
</feature>
<evidence type="ECO:0000313" key="3">
    <source>
        <dbReference type="EMBL" id="MCJ2376404.1"/>
    </source>
</evidence>
<keyword evidence="1" id="KW-1133">Transmembrane helix</keyword>
<protein>
    <submittedName>
        <fullName evidence="3">YeeE/YedE family protein</fullName>
    </submittedName>
</protein>
<dbReference type="Proteomes" id="UP001139488">
    <property type="component" value="Unassembled WGS sequence"/>
</dbReference>
<feature type="transmembrane region" description="Helical" evidence="1">
    <location>
        <begin position="166"/>
        <end position="186"/>
    </location>
</feature>
<dbReference type="Gene3D" id="3.40.250.10">
    <property type="entry name" value="Rhodanese-like domain"/>
    <property type="match status" value="1"/>
</dbReference>
<feature type="transmembrane region" description="Helical" evidence="1">
    <location>
        <begin position="53"/>
        <end position="77"/>
    </location>
</feature>
<dbReference type="Pfam" id="PF00581">
    <property type="entry name" value="Rhodanese"/>
    <property type="match status" value="1"/>
</dbReference>
<feature type="transmembrane region" description="Helical" evidence="1">
    <location>
        <begin position="89"/>
        <end position="111"/>
    </location>
</feature>
<dbReference type="EMBL" id="JAJNNZ010000003">
    <property type="protein sequence ID" value="MCJ2376404.1"/>
    <property type="molecule type" value="Genomic_DNA"/>
</dbReference>
<organism evidence="3 4">
    <name type="scientific">Vibrio gelatinilyticus</name>
    <dbReference type="NCBI Taxonomy" id="2893468"/>
    <lineage>
        <taxon>Bacteria</taxon>
        <taxon>Pseudomonadati</taxon>
        <taxon>Pseudomonadota</taxon>
        <taxon>Gammaproteobacteria</taxon>
        <taxon>Vibrionales</taxon>
        <taxon>Vibrionaceae</taxon>
        <taxon>Vibrio</taxon>
    </lineage>
</organism>
<dbReference type="PROSITE" id="PS50206">
    <property type="entry name" value="RHODANESE_3"/>
    <property type="match status" value="1"/>
</dbReference>
<feature type="transmembrane region" description="Helical" evidence="1">
    <location>
        <begin position="123"/>
        <end position="146"/>
    </location>
</feature>
<dbReference type="SUPFAM" id="SSF52821">
    <property type="entry name" value="Rhodanese/Cell cycle control phosphatase"/>
    <property type="match status" value="1"/>
</dbReference>